<name>A0A2T0QCG3_9ACTN</name>
<dbReference type="SUPFAM" id="SSF53686">
    <property type="entry name" value="Tryptophan synthase beta subunit-like PLP-dependent enzymes"/>
    <property type="match status" value="1"/>
</dbReference>
<dbReference type="OrthoDB" id="9811476at2"/>
<keyword evidence="11" id="KW-1185">Reference proteome</keyword>
<accession>A0A2T0QCG3</accession>
<dbReference type="GO" id="GO:0003941">
    <property type="term" value="F:L-serine ammonia-lyase activity"/>
    <property type="evidence" value="ECO:0007669"/>
    <property type="project" value="TreeGrafter"/>
</dbReference>
<evidence type="ECO:0000259" key="9">
    <source>
        <dbReference type="Pfam" id="PF00291"/>
    </source>
</evidence>
<evidence type="ECO:0000256" key="2">
    <source>
        <dbReference type="ARBA" id="ARBA00001933"/>
    </source>
</evidence>
<evidence type="ECO:0000256" key="8">
    <source>
        <dbReference type="ARBA" id="ARBA00031427"/>
    </source>
</evidence>
<dbReference type="EC" id="4.3.1.19" evidence="4"/>
<dbReference type="Pfam" id="PF00291">
    <property type="entry name" value="PALP"/>
    <property type="match status" value="1"/>
</dbReference>
<protein>
    <recommendedName>
        <fullName evidence="4">threonine ammonia-lyase</fullName>
        <ecNumber evidence="4">4.3.1.19</ecNumber>
    </recommendedName>
    <alternativeName>
        <fullName evidence="8">Threonine deaminase</fullName>
    </alternativeName>
</protein>
<dbReference type="GO" id="GO:0004794">
    <property type="term" value="F:threonine deaminase activity"/>
    <property type="evidence" value="ECO:0007669"/>
    <property type="project" value="UniProtKB-EC"/>
</dbReference>
<keyword evidence="6" id="KW-0456">Lyase</keyword>
<evidence type="ECO:0000256" key="1">
    <source>
        <dbReference type="ARBA" id="ARBA00001274"/>
    </source>
</evidence>
<dbReference type="PANTHER" id="PTHR48078:SF7">
    <property type="entry name" value="BLL6502 PROTEIN"/>
    <property type="match status" value="1"/>
</dbReference>
<comment type="caution">
    <text evidence="10">The sequence shown here is derived from an EMBL/GenBank/DDBJ whole genome shotgun (WGS) entry which is preliminary data.</text>
</comment>
<dbReference type="GO" id="GO:0009097">
    <property type="term" value="P:isoleucine biosynthetic process"/>
    <property type="evidence" value="ECO:0007669"/>
    <property type="project" value="TreeGrafter"/>
</dbReference>
<evidence type="ECO:0000256" key="3">
    <source>
        <dbReference type="ARBA" id="ARBA00010869"/>
    </source>
</evidence>
<dbReference type="GO" id="GO:0006565">
    <property type="term" value="P:L-serine catabolic process"/>
    <property type="evidence" value="ECO:0007669"/>
    <property type="project" value="TreeGrafter"/>
</dbReference>
<feature type="domain" description="Tryptophan synthase beta chain-like PALP" evidence="9">
    <location>
        <begin position="27"/>
        <end position="312"/>
    </location>
</feature>
<dbReference type="RefSeq" id="WP_106237578.1">
    <property type="nucleotide sequence ID" value="NZ_PVZC01000001.1"/>
</dbReference>
<comment type="cofactor">
    <cofactor evidence="2">
        <name>pyridoxal 5'-phosphate</name>
        <dbReference type="ChEBI" id="CHEBI:597326"/>
    </cofactor>
</comment>
<dbReference type="AlphaFoldDB" id="A0A2T0QCG3"/>
<sequence>MPAHASAAPPAPTIDDVRAAAADLDGLLRPTPLWRFPALDAELGAEVGVKLESLQPTGAFKVRGGLTLLHRMPAEERARGIVGYSTGNHAQSLAYAARAHGVDCTIVMPSPANPVKAAAVRALGAAVLERGDGMVTAAEHARALAEGRGARLVSAADEPDLVTGVGSLYLEVFERAPDLDALFVPVGGGSGAAAACVVAAALAPSCRIVAVQSSAAPAAHDSWRAGRLVDRPIGTAVEGLATGSGFAYTQRIMRDGLADFTLVSDADVRAAQRRLWRTGRILVEGAGAAALAGLWARRAEFQGARVAIVCTGANARPDEIAEVTAV</sequence>
<proteinExistence type="inferred from homology"/>
<dbReference type="Proteomes" id="UP000237846">
    <property type="component" value="Unassembled WGS sequence"/>
</dbReference>
<dbReference type="Gene3D" id="3.40.50.1100">
    <property type="match status" value="2"/>
</dbReference>
<keyword evidence="5" id="KW-0663">Pyridoxal phosphate</keyword>
<evidence type="ECO:0000256" key="5">
    <source>
        <dbReference type="ARBA" id="ARBA00022898"/>
    </source>
</evidence>
<evidence type="ECO:0000256" key="6">
    <source>
        <dbReference type="ARBA" id="ARBA00023239"/>
    </source>
</evidence>
<organism evidence="10 11">
    <name type="scientific">Allonocardiopsis opalescens</name>
    <dbReference type="NCBI Taxonomy" id="1144618"/>
    <lineage>
        <taxon>Bacteria</taxon>
        <taxon>Bacillati</taxon>
        <taxon>Actinomycetota</taxon>
        <taxon>Actinomycetes</taxon>
        <taxon>Streptosporangiales</taxon>
        <taxon>Allonocardiopsis</taxon>
    </lineage>
</organism>
<comment type="catalytic activity">
    <reaction evidence="1">
        <text>L-threonine = 2-oxobutanoate + NH4(+)</text>
        <dbReference type="Rhea" id="RHEA:22108"/>
        <dbReference type="ChEBI" id="CHEBI:16763"/>
        <dbReference type="ChEBI" id="CHEBI:28938"/>
        <dbReference type="ChEBI" id="CHEBI:57926"/>
        <dbReference type="EC" id="4.3.1.19"/>
    </reaction>
</comment>
<dbReference type="PANTHER" id="PTHR48078">
    <property type="entry name" value="THREONINE DEHYDRATASE, MITOCHONDRIAL-RELATED"/>
    <property type="match status" value="1"/>
</dbReference>
<dbReference type="FunFam" id="3.40.50.1100:FF:000005">
    <property type="entry name" value="Threonine dehydratase catabolic"/>
    <property type="match status" value="1"/>
</dbReference>
<dbReference type="InterPro" id="IPR036052">
    <property type="entry name" value="TrpB-like_PALP_sf"/>
</dbReference>
<comment type="function">
    <text evidence="7">Catalyzes the anaerobic formation of alpha-ketobutyrate and ammonia from threonine in a two-step reaction. The first step involved a dehydration of threonine and a production of enamine intermediates (aminocrotonate), which tautomerizes to its imine form (iminobutyrate). Both intermediates are unstable and short-lived. The second step is the nonenzymatic hydrolysis of the enamine/imine intermediates to form 2-ketobutyrate and free ammonia. In the low water environment of the cell, the second step is accelerated by RidA.</text>
</comment>
<gene>
    <name evidence="10" type="ORF">CLV72_101185</name>
</gene>
<evidence type="ECO:0000256" key="7">
    <source>
        <dbReference type="ARBA" id="ARBA00025527"/>
    </source>
</evidence>
<dbReference type="InterPro" id="IPR050147">
    <property type="entry name" value="Ser/Thr_Dehydratase"/>
</dbReference>
<dbReference type="EMBL" id="PVZC01000001">
    <property type="protein sequence ID" value="PRY01602.1"/>
    <property type="molecule type" value="Genomic_DNA"/>
</dbReference>
<evidence type="ECO:0000313" key="10">
    <source>
        <dbReference type="EMBL" id="PRY01602.1"/>
    </source>
</evidence>
<reference evidence="10 11" key="1">
    <citation type="submission" date="2018-03" db="EMBL/GenBank/DDBJ databases">
        <title>Genomic Encyclopedia of Archaeal and Bacterial Type Strains, Phase II (KMG-II): from individual species to whole genera.</title>
        <authorList>
            <person name="Goeker M."/>
        </authorList>
    </citation>
    <scope>NUCLEOTIDE SEQUENCE [LARGE SCALE GENOMIC DNA]</scope>
    <source>
        <strain evidence="10 11">DSM 45601</strain>
    </source>
</reference>
<evidence type="ECO:0000313" key="11">
    <source>
        <dbReference type="Proteomes" id="UP000237846"/>
    </source>
</evidence>
<dbReference type="InterPro" id="IPR001926">
    <property type="entry name" value="TrpB-like_PALP"/>
</dbReference>
<comment type="similarity">
    <text evidence="3">Belongs to the serine/threonine dehydratase family.</text>
</comment>
<evidence type="ECO:0000256" key="4">
    <source>
        <dbReference type="ARBA" id="ARBA00012096"/>
    </source>
</evidence>
<dbReference type="GO" id="GO:0006567">
    <property type="term" value="P:L-threonine catabolic process"/>
    <property type="evidence" value="ECO:0007669"/>
    <property type="project" value="TreeGrafter"/>
</dbReference>